<dbReference type="AlphaFoldDB" id="A0A192CC70"/>
<proteinExistence type="predicted"/>
<accession>A0A192CC70</accession>
<evidence type="ECO:0000313" key="3">
    <source>
        <dbReference type="Proteomes" id="UP000183316"/>
    </source>
</evidence>
<gene>
    <name evidence="2" type="ORF">WLH_02030</name>
</gene>
<protein>
    <submittedName>
        <fullName evidence="2">Uncharacterized protein</fullName>
    </submittedName>
</protein>
<keyword evidence="1" id="KW-1133">Transmembrane helix</keyword>
<dbReference type="EMBL" id="CP015085">
    <property type="protein sequence ID" value="ANK03291.1"/>
    <property type="molecule type" value="Genomic_DNA"/>
</dbReference>
<keyword evidence="1" id="KW-0472">Membrane</keyword>
<dbReference type="Proteomes" id="UP000183316">
    <property type="component" value="Chromosome"/>
</dbReference>
<sequence length="36" mass="3884">MDHNLQAIKIVMPGIGVLLLSGINVAHDNTVNSVLW</sequence>
<evidence type="ECO:0000313" key="2">
    <source>
        <dbReference type="EMBL" id="ANK03291.1"/>
    </source>
</evidence>
<feature type="transmembrane region" description="Helical" evidence="1">
    <location>
        <begin position="7"/>
        <end position="26"/>
    </location>
</feature>
<evidence type="ECO:0000256" key="1">
    <source>
        <dbReference type="SAM" id="Phobius"/>
    </source>
</evidence>
<keyword evidence="1" id="KW-0812">Transmembrane</keyword>
<organism evidence="2 3">
    <name type="scientific">Escherichia coli O25b:H4</name>
    <dbReference type="NCBI Taxonomy" id="941280"/>
    <lineage>
        <taxon>Bacteria</taxon>
        <taxon>Pseudomonadati</taxon>
        <taxon>Pseudomonadota</taxon>
        <taxon>Gammaproteobacteria</taxon>
        <taxon>Enterobacterales</taxon>
        <taxon>Enterobacteriaceae</taxon>
        <taxon>Escherichia</taxon>
    </lineage>
</organism>
<reference evidence="2 3" key="1">
    <citation type="submission" date="2016-03" db="EMBL/GenBank/DDBJ databases">
        <title>Genome Sequence and Comparative Pathogenic Determinants of Uropathogenic Escherichia coli O25b:H4, a Clinical Isolate from Saudi Arabia.</title>
        <authorList>
            <person name="Alyamani E.A.J."/>
            <person name="Khiyami M.A."/>
            <person name="Booq R.Y."/>
            <person name="Bahwerth F.S."/>
            <person name="Vaisvil B."/>
            <person name="Schmitt D.P."/>
            <person name="Kapatral V."/>
        </authorList>
    </citation>
    <scope>NUCLEOTIDE SEQUENCE [LARGE SCALE GENOMIC DNA]</scope>
    <source>
        <strain evidence="2 3">O25b:H4</strain>
    </source>
</reference>
<dbReference type="PATRIC" id="fig|941280.3.peg.2009"/>
<name>A0A192CC70_ECO25</name>